<feature type="compositionally biased region" description="Polar residues" evidence="1">
    <location>
        <begin position="103"/>
        <end position="119"/>
    </location>
</feature>
<sequence length="181" mass="18405">MTDTLPQVSFVSMLSLDHAGTNANNPAGPTPVDSESPFVPISASSPSMSIHAGSTSMSIGRSASASASPSNSAPVKPSNSALASQSDSALAGPSVSAPAGHSVPTSASPFVSAPANPSVSAPDDPSADGINRHSNTPPSDNENADDQEQVDNPKEFIQTARQQRPRRHPLLGQRQAPFTGN</sequence>
<dbReference type="Proteomes" id="UP000297245">
    <property type="component" value="Unassembled WGS sequence"/>
</dbReference>
<evidence type="ECO:0000313" key="3">
    <source>
        <dbReference type="Proteomes" id="UP000297245"/>
    </source>
</evidence>
<gene>
    <name evidence="2" type="ORF">K435DRAFT_798208</name>
</gene>
<evidence type="ECO:0000313" key="2">
    <source>
        <dbReference type="EMBL" id="THU95327.1"/>
    </source>
</evidence>
<accession>A0A4S8LZZ6</accession>
<evidence type="ECO:0000256" key="1">
    <source>
        <dbReference type="SAM" id="MobiDB-lite"/>
    </source>
</evidence>
<reference evidence="2 3" key="1">
    <citation type="journal article" date="2019" name="Nat. Ecol. Evol.">
        <title>Megaphylogeny resolves global patterns of mushroom evolution.</title>
        <authorList>
            <person name="Varga T."/>
            <person name="Krizsan K."/>
            <person name="Foldi C."/>
            <person name="Dima B."/>
            <person name="Sanchez-Garcia M."/>
            <person name="Sanchez-Ramirez S."/>
            <person name="Szollosi G.J."/>
            <person name="Szarkandi J.G."/>
            <person name="Papp V."/>
            <person name="Albert L."/>
            <person name="Andreopoulos W."/>
            <person name="Angelini C."/>
            <person name="Antonin V."/>
            <person name="Barry K.W."/>
            <person name="Bougher N.L."/>
            <person name="Buchanan P."/>
            <person name="Buyck B."/>
            <person name="Bense V."/>
            <person name="Catcheside P."/>
            <person name="Chovatia M."/>
            <person name="Cooper J."/>
            <person name="Damon W."/>
            <person name="Desjardin D."/>
            <person name="Finy P."/>
            <person name="Geml J."/>
            <person name="Haridas S."/>
            <person name="Hughes K."/>
            <person name="Justo A."/>
            <person name="Karasinski D."/>
            <person name="Kautmanova I."/>
            <person name="Kiss B."/>
            <person name="Kocsube S."/>
            <person name="Kotiranta H."/>
            <person name="LaButti K.M."/>
            <person name="Lechner B.E."/>
            <person name="Liimatainen K."/>
            <person name="Lipzen A."/>
            <person name="Lukacs Z."/>
            <person name="Mihaltcheva S."/>
            <person name="Morgado L.N."/>
            <person name="Niskanen T."/>
            <person name="Noordeloos M.E."/>
            <person name="Ohm R.A."/>
            <person name="Ortiz-Santana B."/>
            <person name="Ovrebo C."/>
            <person name="Racz N."/>
            <person name="Riley R."/>
            <person name="Savchenko A."/>
            <person name="Shiryaev A."/>
            <person name="Soop K."/>
            <person name="Spirin V."/>
            <person name="Szebenyi C."/>
            <person name="Tomsovsky M."/>
            <person name="Tulloss R.E."/>
            <person name="Uehling J."/>
            <person name="Grigoriev I.V."/>
            <person name="Vagvolgyi C."/>
            <person name="Papp T."/>
            <person name="Martin F.M."/>
            <person name="Miettinen O."/>
            <person name="Hibbett D.S."/>
            <person name="Nagy L.G."/>
        </authorList>
    </citation>
    <scope>NUCLEOTIDE SEQUENCE [LARGE SCALE GENOMIC DNA]</scope>
    <source>
        <strain evidence="2 3">CBS 962.96</strain>
    </source>
</reference>
<organism evidence="2 3">
    <name type="scientific">Dendrothele bispora (strain CBS 962.96)</name>
    <dbReference type="NCBI Taxonomy" id="1314807"/>
    <lineage>
        <taxon>Eukaryota</taxon>
        <taxon>Fungi</taxon>
        <taxon>Dikarya</taxon>
        <taxon>Basidiomycota</taxon>
        <taxon>Agaricomycotina</taxon>
        <taxon>Agaricomycetes</taxon>
        <taxon>Agaricomycetidae</taxon>
        <taxon>Agaricales</taxon>
        <taxon>Agaricales incertae sedis</taxon>
        <taxon>Dendrothele</taxon>
    </lineage>
</organism>
<feature type="compositionally biased region" description="Polar residues" evidence="1">
    <location>
        <begin position="132"/>
        <end position="141"/>
    </location>
</feature>
<name>A0A4S8LZZ6_DENBC</name>
<keyword evidence="3" id="KW-1185">Reference proteome</keyword>
<protein>
    <submittedName>
        <fullName evidence="2">Uncharacterized protein</fullName>
    </submittedName>
</protein>
<dbReference type="EMBL" id="ML179202">
    <property type="protein sequence ID" value="THU95327.1"/>
    <property type="molecule type" value="Genomic_DNA"/>
</dbReference>
<dbReference type="AlphaFoldDB" id="A0A4S8LZZ6"/>
<feature type="region of interest" description="Disordered" evidence="1">
    <location>
        <begin position="18"/>
        <end position="181"/>
    </location>
</feature>
<proteinExistence type="predicted"/>
<feature type="compositionally biased region" description="Low complexity" evidence="1">
    <location>
        <begin position="54"/>
        <end position="91"/>
    </location>
</feature>